<dbReference type="InterPro" id="IPR012336">
    <property type="entry name" value="Thioredoxin-like_fold"/>
</dbReference>
<dbReference type="Proteomes" id="UP000031473">
    <property type="component" value="Unassembled WGS sequence"/>
</dbReference>
<evidence type="ECO:0000259" key="1">
    <source>
        <dbReference type="PROSITE" id="PS51352"/>
    </source>
</evidence>
<proteinExistence type="predicted"/>
<evidence type="ECO:0000313" key="2">
    <source>
        <dbReference type="EMBL" id="KIA89042.1"/>
    </source>
</evidence>
<accession>A0A0C1F773</accession>
<evidence type="ECO:0000313" key="3">
    <source>
        <dbReference type="Proteomes" id="UP000031473"/>
    </source>
</evidence>
<sequence length="392" mass="44386">MKKTSLLLLVLFSIITFGQGMKFEENKSFKDLLAIAKKENKLLFVDAFTTWCGPCKLMAKNVFPQPTVGEFYNANFINSKIDMEKGEGIDLAKRYNVRAYPTYLFINGDGELIHRVTSYFPPEEFINVGKDAVDPSKQMGALKKKFEAGDKDPEFLKSVIKVFAFSDADLATKAAAKYFAGKKAEPLTQEDFSYLFSLTKDSTSPLYPEFISRKAELIKVMPEESYNKTLENFKLNALFNSSYDKTTKVFDEKKYVSEARKTMSEEQVKTLVLKTKMRIAAGTKNNADYEKLALEYYKDGASPTFTSDELNTVAWNFFENTTDKVALEKAVLWAKQSVKLSESYANTDTVANLYFKIGDKANVKTWAAKAIELAKKEGEEYAETQALFDKVK</sequence>
<dbReference type="PROSITE" id="PS51352">
    <property type="entry name" value="THIOREDOXIN_2"/>
    <property type="match status" value="1"/>
</dbReference>
<organism evidence="2 3">
    <name type="scientific">Kaistella jeonii</name>
    <dbReference type="NCBI Taxonomy" id="266749"/>
    <lineage>
        <taxon>Bacteria</taxon>
        <taxon>Pseudomonadati</taxon>
        <taxon>Bacteroidota</taxon>
        <taxon>Flavobacteriia</taxon>
        <taxon>Flavobacteriales</taxon>
        <taxon>Weeksellaceae</taxon>
        <taxon>Chryseobacterium group</taxon>
        <taxon>Kaistella</taxon>
    </lineage>
</organism>
<dbReference type="SUPFAM" id="SSF52833">
    <property type="entry name" value="Thioredoxin-like"/>
    <property type="match status" value="1"/>
</dbReference>
<reference evidence="2 3" key="1">
    <citation type="submission" date="2014-10" db="EMBL/GenBank/DDBJ databases">
        <title>Kaistella jeonii genome.</title>
        <authorList>
            <person name="Clayton J.T."/>
            <person name="Newman J.D."/>
        </authorList>
    </citation>
    <scope>NUCLEOTIDE SEQUENCE [LARGE SCALE GENOMIC DNA]</scope>
    <source>
        <strain evidence="2 3">DSM 17048</strain>
    </source>
</reference>
<protein>
    <submittedName>
        <fullName evidence="2">Thiol:disulfide interchange protein</fullName>
    </submittedName>
</protein>
<name>A0A0C1F773_9FLAO</name>
<comment type="caution">
    <text evidence="2">The sequence shown here is derived from an EMBL/GenBank/DDBJ whole genome shotgun (WGS) entry which is preliminary data.</text>
</comment>
<dbReference type="Gene3D" id="3.40.30.10">
    <property type="entry name" value="Glutaredoxin"/>
    <property type="match status" value="1"/>
</dbReference>
<dbReference type="InterPro" id="IPR013766">
    <property type="entry name" value="Thioredoxin_domain"/>
</dbReference>
<feature type="domain" description="Thioredoxin" evidence="1">
    <location>
        <begin position="6"/>
        <end position="138"/>
    </location>
</feature>
<dbReference type="InterPro" id="IPR036249">
    <property type="entry name" value="Thioredoxin-like_sf"/>
</dbReference>
<gene>
    <name evidence="2" type="ORF">OA86_08175</name>
</gene>
<dbReference type="STRING" id="266749.SAMN05421876_104127"/>
<dbReference type="OrthoDB" id="120730at2"/>
<dbReference type="RefSeq" id="WP_039351572.1">
    <property type="nucleotide sequence ID" value="NZ_FOLA01000004.1"/>
</dbReference>
<dbReference type="EMBL" id="JSYL01000004">
    <property type="protein sequence ID" value="KIA89042.1"/>
    <property type="molecule type" value="Genomic_DNA"/>
</dbReference>
<keyword evidence="3" id="KW-1185">Reference proteome</keyword>
<dbReference type="Pfam" id="PF13098">
    <property type="entry name" value="Thioredoxin_2"/>
    <property type="match status" value="1"/>
</dbReference>
<dbReference type="AlphaFoldDB" id="A0A0C1F773"/>